<dbReference type="Proteomes" id="UP000038802">
    <property type="component" value="Unassembled WGS sequence"/>
</dbReference>
<sequence>MVATSAAVAATRRSGRSAYPTTHTVSAAVTTSAAPTSATVVTFLRAMIWLARLSDTPTNSRSAPAALLSTW</sequence>
<evidence type="ECO:0000313" key="2">
    <source>
        <dbReference type="EMBL" id="COW21160.1"/>
    </source>
</evidence>
<protein>
    <submittedName>
        <fullName evidence="2">Uncharacterized protein</fullName>
    </submittedName>
</protein>
<dbReference type="EMBL" id="CSAJ01000441">
    <property type="protein sequence ID" value="COW64993.1"/>
    <property type="molecule type" value="Genomic_DNA"/>
</dbReference>
<proteinExistence type="predicted"/>
<dbReference type="Proteomes" id="UP000039021">
    <property type="component" value="Unassembled WGS sequence"/>
</dbReference>
<gene>
    <name evidence="2" type="ORF">ERS007703_03070</name>
    <name evidence="3" type="ORF">ERS007720_03016</name>
    <name evidence="4" type="ORF">ERS007739_01831</name>
</gene>
<accession>A0A0U0SDK7</accession>
<evidence type="ECO:0000313" key="3">
    <source>
        <dbReference type="EMBL" id="COW64993.1"/>
    </source>
</evidence>
<evidence type="ECO:0000313" key="5">
    <source>
        <dbReference type="Proteomes" id="UP000038802"/>
    </source>
</evidence>
<reference evidence="4" key="1">
    <citation type="submission" date="2015-03" db="EMBL/GenBank/DDBJ databases">
        <authorList>
            <consortium name="Pathogen Informatics"/>
            <person name="Murphy D."/>
        </authorList>
    </citation>
    <scope>NUCLEOTIDE SEQUENCE</scope>
    <source>
        <strain evidence="4">N09902308</strain>
    </source>
</reference>
<dbReference type="EMBL" id="CSBK01000761">
    <property type="protein sequence ID" value="COX87688.1"/>
    <property type="molecule type" value="Genomic_DNA"/>
</dbReference>
<name>A0A0U0SDK7_MYCTX</name>
<evidence type="ECO:0000313" key="6">
    <source>
        <dbReference type="Proteomes" id="UP000039021"/>
    </source>
</evidence>
<evidence type="ECO:0000256" key="1">
    <source>
        <dbReference type="SAM" id="MobiDB-lite"/>
    </source>
</evidence>
<dbReference type="Proteomes" id="UP000044938">
    <property type="component" value="Unassembled WGS sequence"/>
</dbReference>
<evidence type="ECO:0000313" key="4">
    <source>
        <dbReference type="EMBL" id="COX87688.1"/>
    </source>
</evidence>
<dbReference type="EMBL" id="CSAE01000385">
    <property type="protein sequence ID" value="COW21160.1"/>
    <property type="molecule type" value="Genomic_DNA"/>
</dbReference>
<organism evidence="2 5">
    <name type="scientific">Mycobacterium tuberculosis</name>
    <dbReference type="NCBI Taxonomy" id="1773"/>
    <lineage>
        <taxon>Bacteria</taxon>
        <taxon>Bacillati</taxon>
        <taxon>Actinomycetota</taxon>
        <taxon>Actinomycetes</taxon>
        <taxon>Mycobacteriales</taxon>
        <taxon>Mycobacteriaceae</taxon>
        <taxon>Mycobacterium</taxon>
        <taxon>Mycobacterium tuberculosis complex</taxon>
    </lineage>
</organism>
<evidence type="ECO:0000313" key="7">
    <source>
        <dbReference type="Proteomes" id="UP000044938"/>
    </source>
</evidence>
<dbReference type="AlphaFoldDB" id="A0A0U0SDK7"/>
<feature type="region of interest" description="Disordered" evidence="1">
    <location>
        <begin position="1"/>
        <end position="21"/>
    </location>
</feature>
<reference evidence="2" key="3">
    <citation type="submission" date="2015-03" db="EMBL/GenBank/DDBJ databases">
        <authorList>
            <person name="Murphy D."/>
        </authorList>
    </citation>
    <scope>NUCLEOTIDE SEQUENCE [LARGE SCALE GENOMIC DNA]</scope>
    <source>
        <strain evidence="2">K00500041</strain>
    </source>
</reference>
<reference evidence="5 6" key="2">
    <citation type="submission" date="2015-03" db="EMBL/GenBank/DDBJ databases">
        <authorList>
            <consortium name="Pathogen Informatics"/>
        </authorList>
    </citation>
    <scope>NUCLEOTIDE SEQUENCE [LARGE SCALE GENOMIC DNA]</scope>
    <source>
        <strain evidence="5">K00500041</strain>
        <strain evidence="3 7">M09401471</strain>
        <strain evidence="6">N09902308</strain>
    </source>
</reference>